<organism evidence="1 2">
    <name type="scientific">Caerostris extrusa</name>
    <name type="common">Bark spider</name>
    <name type="synonym">Caerostris bankana</name>
    <dbReference type="NCBI Taxonomy" id="172846"/>
    <lineage>
        <taxon>Eukaryota</taxon>
        <taxon>Metazoa</taxon>
        <taxon>Ecdysozoa</taxon>
        <taxon>Arthropoda</taxon>
        <taxon>Chelicerata</taxon>
        <taxon>Arachnida</taxon>
        <taxon>Araneae</taxon>
        <taxon>Araneomorphae</taxon>
        <taxon>Entelegynae</taxon>
        <taxon>Araneoidea</taxon>
        <taxon>Araneidae</taxon>
        <taxon>Caerostris</taxon>
    </lineage>
</organism>
<evidence type="ECO:0000313" key="2">
    <source>
        <dbReference type="Proteomes" id="UP001054945"/>
    </source>
</evidence>
<gene>
    <name evidence="1" type="ORF">CEXT_515781</name>
</gene>
<dbReference type="Proteomes" id="UP001054945">
    <property type="component" value="Unassembled WGS sequence"/>
</dbReference>
<accession>A0AAV4N850</accession>
<sequence>MSFPLRVLQDIRSYPPPEKIYIEVHKIHLLIELSSELGDDSLQIIPCIVSHFSQMHDAEKLAYLCPIASQLHGGSIFTWVSCFSFHQQELPSSTKPRRCIPLGFCSLFFKNG</sequence>
<dbReference type="AlphaFoldDB" id="A0AAV4N850"/>
<evidence type="ECO:0000313" key="1">
    <source>
        <dbReference type="EMBL" id="GIX80520.1"/>
    </source>
</evidence>
<proteinExistence type="predicted"/>
<name>A0AAV4N850_CAEEX</name>
<comment type="caution">
    <text evidence="1">The sequence shown here is derived from an EMBL/GenBank/DDBJ whole genome shotgun (WGS) entry which is preliminary data.</text>
</comment>
<protein>
    <submittedName>
        <fullName evidence="1">Uncharacterized protein</fullName>
    </submittedName>
</protein>
<reference evidence="1 2" key="1">
    <citation type="submission" date="2021-06" db="EMBL/GenBank/DDBJ databases">
        <title>Caerostris extrusa draft genome.</title>
        <authorList>
            <person name="Kono N."/>
            <person name="Arakawa K."/>
        </authorList>
    </citation>
    <scope>NUCLEOTIDE SEQUENCE [LARGE SCALE GENOMIC DNA]</scope>
</reference>
<dbReference type="EMBL" id="BPLR01003041">
    <property type="protein sequence ID" value="GIX80520.1"/>
    <property type="molecule type" value="Genomic_DNA"/>
</dbReference>
<keyword evidence="2" id="KW-1185">Reference proteome</keyword>